<dbReference type="Proteomes" id="UP000274097">
    <property type="component" value="Unassembled WGS sequence"/>
</dbReference>
<name>A0A3A9JCI0_9PROT</name>
<dbReference type="PANTHER" id="PTHR46401:SF2">
    <property type="entry name" value="GLYCOSYLTRANSFERASE WBBK-RELATED"/>
    <property type="match status" value="1"/>
</dbReference>
<dbReference type="Pfam" id="PF13439">
    <property type="entry name" value="Glyco_transf_4"/>
    <property type="match status" value="1"/>
</dbReference>
<evidence type="ECO:0000313" key="7">
    <source>
        <dbReference type="Proteomes" id="UP000278036"/>
    </source>
</evidence>
<protein>
    <submittedName>
        <fullName evidence="4">Glycosyltransferase</fullName>
    </submittedName>
</protein>
<dbReference type="PANTHER" id="PTHR46401">
    <property type="entry name" value="GLYCOSYLTRANSFERASE WBBK-RELATED"/>
    <property type="match status" value="1"/>
</dbReference>
<dbReference type="InterPro" id="IPR001296">
    <property type="entry name" value="Glyco_trans_1"/>
</dbReference>
<evidence type="ECO:0000256" key="1">
    <source>
        <dbReference type="ARBA" id="ARBA00022679"/>
    </source>
</evidence>
<keyword evidence="6" id="KW-1185">Reference proteome</keyword>
<keyword evidence="1 4" id="KW-0808">Transferase</keyword>
<dbReference type="Proteomes" id="UP000278036">
    <property type="component" value="Unassembled WGS sequence"/>
</dbReference>
<feature type="domain" description="Glycosyl transferase family 1" evidence="2">
    <location>
        <begin position="246"/>
        <end position="340"/>
    </location>
</feature>
<dbReference type="CDD" id="cd03801">
    <property type="entry name" value="GT4_PimA-like"/>
    <property type="match status" value="1"/>
</dbReference>
<dbReference type="InParanoid" id="A0A3A9JCI0"/>
<gene>
    <name evidence="4" type="ORF">D6Z83_10550</name>
    <name evidence="5" type="ORF">EBE87_21045</name>
</gene>
<dbReference type="OrthoDB" id="7847955at2"/>
<evidence type="ECO:0000259" key="2">
    <source>
        <dbReference type="Pfam" id="PF00534"/>
    </source>
</evidence>
<dbReference type="EMBL" id="RFLX01000022">
    <property type="protein sequence ID" value="RMI19236.1"/>
    <property type="molecule type" value="Genomic_DNA"/>
</dbReference>
<comment type="caution">
    <text evidence="4">The sequence shown here is derived from an EMBL/GenBank/DDBJ whole genome shotgun (WGS) entry which is preliminary data.</text>
</comment>
<dbReference type="GO" id="GO:0016757">
    <property type="term" value="F:glycosyltransferase activity"/>
    <property type="evidence" value="ECO:0007669"/>
    <property type="project" value="InterPro"/>
</dbReference>
<proteinExistence type="predicted"/>
<dbReference type="SUPFAM" id="SSF53756">
    <property type="entry name" value="UDP-Glycosyltransferase/glycogen phosphorylase"/>
    <property type="match status" value="1"/>
</dbReference>
<accession>A0A3A9JCI0</accession>
<evidence type="ECO:0000313" key="5">
    <source>
        <dbReference type="EMBL" id="RMI19236.1"/>
    </source>
</evidence>
<dbReference type="Gene3D" id="3.40.50.2000">
    <property type="entry name" value="Glycogen Phosphorylase B"/>
    <property type="match status" value="2"/>
</dbReference>
<reference evidence="4 7" key="1">
    <citation type="submission" date="2018-09" db="EMBL/GenBank/DDBJ databases">
        <title>Roseomonas sp. nov., isolated from feces of Tibetan antelopes in the Qinghai-Tibet plateau, China.</title>
        <authorList>
            <person name="Tian Z."/>
        </authorList>
    </citation>
    <scope>NUCLEOTIDE SEQUENCE [LARGE SCALE GENOMIC DNA]</scope>
    <source>
        <strain evidence="5 6">Z23</strain>
        <strain evidence="4 7">Z24</strain>
    </source>
</reference>
<dbReference type="AlphaFoldDB" id="A0A3A9JCI0"/>
<organism evidence="4 7">
    <name type="scientific">Teichococcus wenyumeiae</name>
    <dbReference type="NCBI Taxonomy" id="2478470"/>
    <lineage>
        <taxon>Bacteria</taxon>
        <taxon>Pseudomonadati</taxon>
        <taxon>Pseudomonadota</taxon>
        <taxon>Alphaproteobacteria</taxon>
        <taxon>Acetobacterales</taxon>
        <taxon>Roseomonadaceae</taxon>
        <taxon>Roseomonas</taxon>
    </lineage>
</organism>
<evidence type="ECO:0000313" key="4">
    <source>
        <dbReference type="EMBL" id="RKK04202.1"/>
    </source>
</evidence>
<evidence type="ECO:0000259" key="3">
    <source>
        <dbReference type="Pfam" id="PF13439"/>
    </source>
</evidence>
<dbReference type="RefSeq" id="WP_120638279.1">
    <property type="nucleotide sequence ID" value="NZ_RAQU01000052.1"/>
</dbReference>
<dbReference type="InterPro" id="IPR028098">
    <property type="entry name" value="Glyco_trans_4-like_N"/>
</dbReference>
<evidence type="ECO:0000313" key="6">
    <source>
        <dbReference type="Proteomes" id="UP000274097"/>
    </source>
</evidence>
<sequence length="373" mass="38778">MPAPLTAAPPRILLTTDAVGGVWTHALDLTRGLAARGLSITLAVLGPRPPPAQAAAAEAIPGARLCLTDLPLDWTGADAATLLEAGRALAALAAEEQAELVHLNSPALAAGGAFAVPLLIGCHSCVASWWAVMRGTSLPPDLDWQRDMVAQGYRAADALVAPSAAFAATTAQLYGLTQPPRVVHNGRRAEPAPPPTQRQGILAAGRLWDEAKNIALLDRIAPALDQPIQVAGPLAAPGGGTIGLPNLRHLGLLSAGEMAQAFAQAGIFVSPARYEPFGLTVLEAAQAGCALLLADIPSFREIWGEAADYAVPEDEGGFLHGLRRLSADPALRARRGAEAQARAARYSEAAMAEGMLALYRDMLPHRIRLEAAA</sequence>
<feature type="domain" description="Glycosyltransferase subfamily 4-like N-terminal" evidence="3">
    <location>
        <begin position="19"/>
        <end position="186"/>
    </location>
</feature>
<dbReference type="EMBL" id="RAQU01000052">
    <property type="protein sequence ID" value="RKK04202.1"/>
    <property type="molecule type" value="Genomic_DNA"/>
</dbReference>
<dbReference type="GO" id="GO:0009103">
    <property type="term" value="P:lipopolysaccharide biosynthetic process"/>
    <property type="evidence" value="ECO:0007669"/>
    <property type="project" value="TreeGrafter"/>
</dbReference>
<dbReference type="Pfam" id="PF00534">
    <property type="entry name" value="Glycos_transf_1"/>
    <property type="match status" value="1"/>
</dbReference>